<sequence>MEPPHGYGLAGLLAAKIICCGALVAAATGAIRFAGLANWLAGGGYFWLAVIVLPIAGVYLCRRNARMNENEAGNPRAGHSLHGQPE</sequence>
<comment type="caution">
    <text evidence="2">The sequence shown here is derived from an EMBL/GenBank/DDBJ whole genome shotgun (WGS) entry which is preliminary data.</text>
</comment>
<keyword evidence="1" id="KW-1133">Transmembrane helix</keyword>
<dbReference type="RefSeq" id="WP_260905254.1">
    <property type="nucleotide sequence ID" value="NZ_JAOCZP010000005.1"/>
</dbReference>
<feature type="transmembrane region" description="Helical" evidence="1">
    <location>
        <begin position="39"/>
        <end position="61"/>
    </location>
</feature>
<dbReference type="EMBL" id="JAOCZP010000005">
    <property type="protein sequence ID" value="MCT7376980.1"/>
    <property type="molecule type" value="Genomic_DNA"/>
</dbReference>
<evidence type="ECO:0000256" key="1">
    <source>
        <dbReference type="SAM" id="Phobius"/>
    </source>
</evidence>
<name>A0ABT2LQZ7_9HYPH</name>
<evidence type="ECO:0000313" key="2">
    <source>
        <dbReference type="EMBL" id="MCT7376980.1"/>
    </source>
</evidence>
<protein>
    <submittedName>
        <fullName evidence="2">Uncharacterized protein</fullName>
    </submittedName>
</protein>
<proteinExistence type="predicted"/>
<gene>
    <name evidence="2" type="ORF">N5A92_18315</name>
</gene>
<reference evidence="2 3" key="1">
    <citation type="submission" date="2022-09" db="EMBL/GenBank/DDBJ databases">
        <title>Chelativorans salina sp. nov., a novel slightly halophilic bacterium isolated from a saline lake sediment enrichment.</title>
        <authorList>
            <person name="Gao L."/>
            <person name="Fang B.-Z."/>
            <person name="Li W.-J."/>
        </authorList>
    </citation>
    <scope>NUCLEOTIDE SEQUENCE [LARGE SCALE GENOMIC DNA]</scope>
    <source>
        <strain evidence="2 3">EGI FJ00035</strain>
    </source>
</reference>
<keyword evidence="3" id="KW-1185">Reference proteome</keyword>
<accession>A0ABT2LQZ7</accession>
<feature type="transmembrane region" description="Helical" evidence="1">
    <location>
        <begin position="7"/>
        <end position="33"/>
    </location>
</feature>
<organism evidence="2 3">
    <name type="scientific">Chelativorans salis</name>
    <dbReference type="NCBI Taxonomy" id="2978478"/>
    <lineage>
        <taxon>Bacteria</taxon>
        <taxon>Pseudomonadati</taxon>
        <taxon>Pseudomonadota</taxon>
        <taxon>Alphaproteobacteria</taxon>
        <taxon>Hyphomicrobiales</taxon>
        <taxon>Phyllobacteriaceae</taxon>
        <taxon>Chelativorans</taxon>
    </lineage>
</organism>
<keyword evidence="1" id="KW-0812">Transmembrane</keyword>
<evidence type="ECO:0000313" key="3">
    <source>
        <dbReference type="Proteomes" id="UP001320831"/>
    </source>
</evidence>
<keyword evidence="1" id="KW-0472">Membrane</keyword>
<dbReference type="Proteomes" id="UP001320831">
    <property type="component" value="Unassembled WGS sequence"/>
</dbReference>